<feature type="compositionally biased region" description="Pro residues" evidence="1">
    <location>
        <begin position="69"/>
        <end position="82"/>
    </location>
</feature>
<reference evidence="3" key="1">
    <citation type="journal article" date="2014" name="Int. J. Syst. Evol. Microbiol.">
        <title>Complete genome sequence of Corynebacterium casei LMG S-19264T (=DSM 44701T), isolated from a smear-ripened cheese.</title>
        <authorList>
            <consortium name="US DOE Joint Genome Institute (JGI-PGF)"/>
            <person name="Walter F."/>
            <person name="Albersmeier A."/>
            <person name="Kalinowski J."/>
            <person name="Ruckert C."/>
        </authorList>
    </citation>
    <scope>NUCLEOTIDE SEQUENCE</scope>
    <source>
        <strain evidence="3">KCTC 23430</strain>
    </source>
</reference>
<dbReference type="PANTHER" id="PTHR38037">
    <property type="entry name" value="ZN_PROTEASE DOMAIN-CONTAINING PROTEIN"/>
    <property type="match status" value="1"/>
</dbReference>
<evidence type="ECO:0000313" key="4">
    <source>
        <dbReference type="Proteomes" id="UP000644693"/>
    </source>
</evidence>
<sequence length="236" mass="25931">MLIAGCGTTLIEQRQHDIVDNSQATRASCDAALAVQQDAIAAQQQALEAQTQQLQALQQAIEDIPQPQPVPPAPAVSCPAPPEAVQEPEPGKLMVGRRETVWLEEFGLALPARIDTGAETASLDARDIEMFERDGRNWVRFSIVHPDSGESVEMERRLVRRARIIQANTDQAERRAVIRLGIVVGDVRQTAEFTLSNRSHLDYQVLVGRNVLSDMMIVDVSQVNLAPLSRPDDSSP</sequence>
<dbReference type="AlphaFoldDB" id="A0A918XCE0"/>
<dbReference type="Pfam" id="PF05618">
    <property type="entry name" value="Zn_protease"/>
    <property type="match status" value="1"/>
</dbReference>
<evidence type="ECO:0000313" key="3">
    <source>
        <dbReference type="EMBL" id="GHD26201.1"/>
    </source>
</evidence>
<comment type="caution">
    <text evidence="3">The sequence shown here is derived from an EMBL/GenBank/DDBJ whole genome shotgun (WGS) entry which is preliminary data.</text>
</comment>
<evidence type="ECO:0000259" key="2">
    <source>
        <dbReference type="Pfam" id="PF05618"/>
    </source>
</evidence>
<dbReference type="Gene3D" id="2.40.70.10">
    <property type="entry name" value="Acid Proteases"/>
    <property type="match status" value="1"/>
</dbReference>
<proteinExistence type="predicted"/>
<keyword evidence="4" id="KW-1185">Reference proteome</keyword>
<feature type="region of interest" description="Disordered" evidence="1">
    <location>
        <begin position="69"/>
        <end position="88"/>
    </location>
</feature>
<dbReference type="EMBL" id="BMYM01000001">
    <property type="protein sequence ID" value="GHD26201.1"/>
    <property type="molecule type" value="Genomic_DNA"/>
</dbReference>
<gene>
    <name evidence="3" type="ORF">GCM10007053_02850</name>
</gene>
<evidence type="ECO:0000256" key="1">
    <source>
        <dbReference type="SAM" id="MobiDB-lite"/>
    </source>
</evidence>
<feature type="domain" description="Retropepsin-like aspartic endopeptidase" evidence="2">
    <location>
        <begin position="94"/>
        <end position="223"/>
    </location>
</feature>
<dbReference type="InterPro" id="IPR008503">
    <property type="entry name" value="Asp_endopeptidase"/>
</dbReference>
<dbReference type="SUPFAM" id="SSF50630">
    <property type="entry name" value="Acid proteases"/>
    <property type="match status" value="1"/>
</dbReference>
<dbReference type="Proteomes" id="UP000644693">
    <property type="component" value="Unassembled WGS sequence"/>
</dbReference>
<accession>A0A918XCE0</accession>
<protein>
    <recommendedName>
        <fullName evidence="2">Retropepsin-like aspartic endopeptidase domain-containing protein</fullName>
    </recommendedName>
</protein>
<organism evidence="3 4">
    <name type="scientific">Parahalioglobus pacificus</name>
    <dbReference type="NCBI Taxonomy" id="930806"/>
    <lineage>
        <taxon>Bacteria</taxon>
        <taxon>Pseudomonadati</taxon>
        <taxon>Pseudomonadota</taxon>
        <taxon>Gammaproteobacteria</taxon>
        <taxon>Cellvibrionales</taxon>
        <taxon>Halieaceae</taxon>
        <taxon>Parahalioglobus</taxon>
    </lineage>
</organism>
<name>A0A918XCE0_9GAMM</name>
<reference evidence="3" key="2">
    <citation type="submission" date="2020-09" db="EMBL/GenBank/DDBJ databases">
        <authorList>
            <person name="Sun Q."/>
            <person name="Kim S."/>
        </authorList>
    </citation>
    <scope>NUCLEOTIDE SEQUENCE</scope>
    <source>
        <strain evidence="3">KCTC 23430</strain>
    </source>
</reference>
<dbReference type="InterPro" id="IPR021109">
    <property type="entry name" value="Peptidase_aspartic_dom_sf"/>
</dbReference>
<dbReference type="PANTHER" id="PTHR38037:SF2">
    <property type="entry name" value="ATP-DEPENDENT ZINC PROTEASE DOMAIN-CONTAINING PROTEIN-RELATED"/>
    <property type="match status" value="1"/>
</dbReference>